<reference evidence="11" key="1">
    <citation type="journal article" date="2022" name="Nat. Microbiol.">
        <title>Unique mobile elements and scalable gene flow at the prokaryote-eukaryote boundary revealed by circularized Asgard archaea genomes.</title>
        <authorList>
            <person name="Wu F."/>
            <person name="Speth D.R."/>
            <person name="Philosof A."/>
            <person name="Cremiere A."/>
            <person name="Narayanan A."/>
            <person name="Barco R.A."/>
            <person name="Connon S.A."/>
            <person name="Amend J.P."/>
            <person name="Antoshechkin I.A."/>
            <person name="Orphan V.J."/>
        </authorList>
    </citation>
    <scope>NUCLEOTIDE SEQUENCE</scope>
    <source>
        <strain evidence="11">PM71</strain>
    </source>
</reference>
<keyword evidence="3 11" id="KW-0436">Ligase</keyword>
<evidence type="ECO:0000256" key="7">
    <source>
        <dbReference type="ARBA" id="ARBA00023146"/>
    </source>
</evidence>
<feature type="domain" description="Aminoacyl-tRNA synthetase class II (D/K/N)" evidence="9">
    <location>
        <begin position="111"/>
        <end position="425"/>
    </location>
</feature>
<keyword evidence="7" id="KW-0030">Aminoacyl-tRNA synthetase</keyword>
<feature type="domain" description="OB" evidence="10">
    <location>
        <begin position="18"/>
        <end position="95"/>
    </location>
</feature>
<keyword evidence="6" id="KW-0648">Protein biosynthesis</keyword>
<dbReference type="InterPro" id="IPR004365">
    <property type="entry name" value="NA-bd_OB_tRNA"/>
</dbReference>
<dbReference type="Gene3D" id="3.30.930.10">
    <property type="entry name" value="Bira Bifunctional Protein, Domain 2"/>
    <property type="match status" value="1"/>
</dbReference>
<evidence type="ECO:0000256" key="8">
    <source>
        <dbReference type="NCBIfam" id="TIGR00457"/>
    </source>
</evidence>
<dbReference type="NCBIfam" id="NF003483">
    <property type="entry name" value="PRK05159.1"/>
    <property type="match status" value="1"/>
</dbReference>
<evidence type="ECO:0000259" key="10">
    <source>
        <dbReference type="Pfam" id="PF01336"/>
    </source>
</evidence>
<evidence type="ECO:0000256" key="6">
    <source>
        <dbReference type="ARBA" id="ARBA00022917"/>
    </source>
</evidence>
<evidence type="ECO:0000256" key="5">
    <source>
        <dbReference type="ARBA" id="ARBA00022840"/>
    </source>
</evidence>
<dbReference type="Pfam" id="PF01336">
    <property type="entry name" value="tRNA_anti-codon"/>
    <property type="match status" value="1"/>
</dbReference>
<sequence length="430" mass="50336">MPENYKFADEVEPTDSIVRLRGWIYRIRIMKKKIFIVLRDASGLIQCVANREELPEEVWKNLENAAIENSIIIEGKPVEDNRAINNVEVHITDFKFIHKGEVFPISKDQSQEFIRDNAHLFLRSQKSVNVMKVKASVLRAAREWFYNNGFYETTPPILTGSACEGGATLFSLKYFDKTAYLSQSAQLYLEALIYGLEKVYSVTPSFRAEKMRTKRHVNEFWHIEGEEAFVDFEGNMKIQEELVTYIVHYILENNKKELKALNRDTTELEKIKTPFKRITYKEAIDILNDNGFNLKWDDDIKTEEERTLSKIIGEPFFITMYPAHHKPFYVKIYQDDPKWCYSADLIAPEGFGEIITGGQREDDLKTLIRRIKEEGWSTEDYKWYIDLRKYGSVPHSGFGLGAERITWWLCGLDSIQETLPFPRTRNRVYP</sequence>
<dbReference type="PANTHER" id="PTHR22594">
    <property type="entry name" value="ASPARTYL/LYSYL-TRNA SYNTHETASE"/>
    <property type="match status" value="1"/>
</dbReference>
<dbReference type="PANTHER" id="PTHR22594:SF34">
    <property type="entry name" value="ASPARAGINE--TRNA LIGASE, MITOCHONDRIAL-RELATED"/>
    <property type="match status" value="1"/>
</dbReference>
<dbReference type="Proteomes" id="UP001201020">
    <property type="component" value="Chromosome"/>
</dbReference>
<dbReference type="GO" id="GO:0003676">
    <property type="term" value="F:nucleic acid binding"/>
    <property type="evidence" value="ECO:0007669"/>
    <property type="project" value="InterPro"/>
</dbReference>
<dbReference type="InterPro" id="IPR004364">
    <property type="entry name" value="Aa-tRNA-synt_II"/>
</dbReference>
<dbReference type="PRINTS" id="PR01042">
    <property type="entry name" value="TRNASYNTHASP"/>
</dbReference>
<gene>
    <name evidence="11" type="primary">asnS</name>
    <name evidence="11" type="ORF">K9W45_00725</name>
</gene>
<dbReference type="InterPro" id="IPR004522">
    <property type="entry name" value="Asn-tRNA-ligase"/>
</dbReference>
<evidence type="ECO:0000313" key="11">
    <source>
        <dbReference type="EMBL" id="UJG40998.1"/>
    </source>
</evidence>
<dbReference type="InterPro" id="IPR012340">
    <property type="entry name" value="NA-bd_OB-fold"/>
</dbReference>
<name>A0A9Y1BL31_9ARCH</name>
<keyword evidence="5" id="KW-0067">ATP-binding</keyword>
<dbReference type="InterPro" id="IPR002312">
    <property type="entry name" value="Asp/Asn-tRNA-synth_IIb"/>
</dbReference>
<dbReference type="EMBL" id="CP084166">
    <property type="protein sequence ID" value="UJG40998.1"/>
    <property type="molecule type" value="Genomic_DNA"/>
</dbReference>
<dbReference type="Gene3D" id="2.40.50.140">
    <property type="entry name" value="Nucleic acid-binding proteins"/>
    <property type="match status" value="1"/>
</dbReference>
<dbReference type="NCBIfam" id="TIGR00457">
    <property type="entry name" value="asnS"/>
    <property type="match status" value="1"/>
</dbReference>
<dbReference type="SUPFAM" id="SSF50249">
    <property type="entry name" value="Nucleic acid-binding proteins"/>
    <property type="match status" value="1"/>
</dbReference>
<dbReference type="Pfam" id="PF00152">
    <property type="entry name" value="tRNA-synt_2"/>
    <property type="match status" value="1"/>
</dbReference>
<dbReference type="EC" id="6.1.1.22" evidence="2 8"/>
<keyword evidence="4" id="KW-0547">Nucleotide-binding</keyword>
<dbReference type="AlphaFoldDB" id="A0A9Y1BL31"/>
<evidence type="ECO:0000259" key="9">
    <source>
        <dbReference type="Pfam" id="PF00152"/>
    </source>
</evidence>
<protein>
    <recommendedName>
        <fullName evidence="2 8">Asparagine--tRNA ligase</fullName>
        <ecNumber evidence="2 8">6.1.1.22</ecNumber>
    </recommendedName>
</protein>
<comment type="similarity">
    <text evidence="1">Belongs to the class-II aminoacyl-tRNA synthetase family.</text>
</comment>
<accession>A0A9Y1BL31</accession>
<dbReference type="SUPFAM" id="SSF55681">
    <property type="entry name" value="Class II aaRS and biotin synthetases"/>
    <property type="match status" value="1"/>
</dbReference>
<proteinExistence type="inferred from homology"/>
<organism evidence="11">
    <name type="scientific">Candidatus Heimdallarchaeum aukensis</name>
    <dbReference type="NCBI Taxonomy" id="2876573"/>
    <lineage>
        <taxon>Archaea</taxon>
        <taxon>Promethearchaeati</taxon>
        <taxon>Candidatus Heimdallarchaeota</taxon>
        <taxon>Candidatus Heimdallarchaeia (ex Rinke et al. 2021) (nom. nud.)</taxon>
        <taxon>Candidatus Heimdallarchaeales</taxon>
        <taxon>Candidatus Heimdallarchaeaceae</taxon>
        <taxon>Candidatus Heimdallarchaeum</taxon>
    </lineage>
</organism>
<evidence type="ECO:0000256" key="4">
    <source>
        <dbReference type="ARBA" id="ARBA00022741"/>
    </source>
</evidence>
<dbReference type="NCBIfam" id="NF003037">
    <property type="entry name" value="PRK03932.1"/>
    <property type="match status" value="1"/>
</dbReference>
<dbReference type="GO" id="GO:0004816">
    <property type="term" value="F:asparagine-tRNA ligase activity"/>
    <property type="evidence" value="ECO:0007669"/>
    <property type="project" value="UniProtKB-UniRule"/>
</dbReference>
<dbReference type="GO" id="GO:0005524">
    <property type="term" value="F:ATP binding"/>
    <property type="evidence" value="ECO:0007669"/>
    <property type="project" value="UniProtKB-KW"/>
</dbReference>
<evidence type="ECO:0000256" key="2">
    <source>
        <dbReference type="ARBA" id="ARBA00012816"/>
    </source>
</evidence>
<dbReference type="CDD" id="cd00776">
    <property type="entry name" value="AsxRS_core"/>
    <property type="match status" value="1"/>
</dbReference>
<dbReference type="GO" id="GO:0006421">
    <property type="term" value="P:asparaginyl-tRNA aminoacylation"/>
    <property type="evidence" value="ECO:0007669"/>
    <property type="project" value="UniProtKB-UniRule"/>
</dbReference>
<dbReference type="InterPro" id="IPR045864">
    <property type="entry name" value="aa-tRNA-synth_II/BPL/LPL"/>
</dbReference>
<evidence type="ECO:0000256" key="1">
    <source>
        <dbReference type="ARBA" id="ARBA00008226"/>
    </source>
</evidence>
<evidence type="ECO:0000256" key="3">
    <source>
        <dbReference type="ARBA" id="ARBA00022598"/>
    </source>
</evidence>